<evidence type="ECO:0000313" key="2">
    <source>
        <dbReference type="Proteomes" id="UP000828941"/>
    </source>
</evidence>
<gene>
    <name evidence="1" type="ORF">L6164_001221</name>
</gene>
<accession>A0ACB9QFH1</accession>
<comment type="caution">
    <text evidence="1">The sequence shown here is derived from an EMBL/GenBank/DDBJ whole genome shotgun (WGS) entry which is preliminary data.</text>
</comment>
<dbReference type="Proteomes" id="UP000828941">
    <property type="component" value="Chromosome 1"/>
</dbReference>
<evidence type="ECO:0000313" key="1">
    <source>
        <dbReference type="EMBL" id="KAI4357260.1"/>
    </source>
</evidence>
<organism evidence="1 2">
    <name type="scientific">Bauhinia variegata</name>
    <name type="common">Purple orchid tree</name>
    <name type="synonym">Phanera variegata</name>
    <dbReference type="NCBI Taxonomy" id="167791"/>
    <lineage>
        <taxon>Eukaryota</taxon>
        <taxon>Viridiplantae</taxon>
        <taxon>Streptophyta</taxon>
        <taxon>Embryophyta</taxon>
        <taxon>Tracheophyta</taxon>
        <taxon>Spermatophyta</taxon>
        <taxon>Magnoliopsida</taxon>
        <taxon>eudicotyledons</taxon>
        <taxon>Gunneridae</taxon>
        <taxon>Pentapetalae</taxon>
        <taxon>rosids</taxon>
        <taxon>fabids</taxon>
        <taxon>Fabales</taxon>
        <taxon>Fabaceae</taxon>
        <taxon>Cercidoideae</taxon>
        <taxon>Cercideae</taxon>
        <taxon>Bauhiniinae</taxon>
        <taxon>Bauhinia</taxon>
    </lineage>
</organism>
<sequence length="154" mass="16795">MSTGSTPTPSSSPERGNIRGKIDPTWGHCKEITLGDGRSSIVCLYCTKPFKGDGISRFKQHLAGIRGDTNLCKKVPPEVHSQMEQLLIQDVAATKSKAVEEYTEKNSNGSELMGEEPKSVDDYENVRSKSSINDKGKKKVGMTSYFPPRSTLGA</sequence>
<reference evidence="1 2" key="1">
    <citation type="journal article" date="2022" name="DNA Res.">
        <title>Chromosomal-level genome assembly of the orchid tree Bauhinia variegata (Leguminosae; Cercidoideae) supports the allotetraploid origin hypothesis of Bauhinia.</title>
        <authorList>
            <person name="Zhong Y."/>
            <person name="Chen Y."/>
            <person name="Zheng D."/>
            <person name="Pang J."/>
            <person name="Liu Y."/>
            <person name="Luo S."/>
            <person name="Meng S."/>
            <person name="Qian L."/>
            <person name="Wei D."/>
            <person name="Dai S."/>
            <person name="Zhou R."/>
        </authorList>
    </citation>
    <scope>NUCLEOTIDE SEQUENCE [LARGE SCALE GENOMIC DNA]</scope>
    <source>
        <strain evidence="1">BV-YZ2020</strain>
    </source>
</reference>
<protein>
    <submittedName>
        <fullName evidence="1">Uncharacterized protein</fullName>
    </submittedName>
</protein>
<keyword evidence="2" id="KW-1185">Reference proteome</keyword>
<dbReference type="EMBL" id="CM039426">
    <property type="protein sequence ID" value="KAI4357260.1"/>
    <property type="molecule type" value="Genomic_DNA"/>
</dbReference>
<name>A0ACB9QFH1_BAUVA</name>
<proteinExistence type="predicted"/>